<evidence type="ECO:0000256" key="3">
    <source>
        <dbReference type="ARBA" id="ARBA00012438"/>
    </source>
</evidence>
<dbReference type="Gene3D" id="1.10.8.500">
    <property type="entry name" value="HAMP domain in histidine kinase"/>
    <property type="match status" value="1"/>
</dbReference>
<dbReference type="GO" id="GO:0005524">
    <property type="term" value="F:ATP binding"/>
    <property type="evidence" value="ECO:0007669"/>
    <property type="project" value="UniProtKB-KW"/>
</dbReference>
<keyword evidence="7" id="KW-0547">Nucleotide-binding</keyword>
<dbReference type="CDD" id="cd06225">
    <property type="entry name" value="HAMP"/>
    <property type="match status" value="1"/>
</dbReference>
<dbReference type="RefSeq" id="WP_058901026.1">
    <property type="nucleotide sequence ID" value="NZ_CP013069.1"/>
</dbReference>
<dbReference type="PROSITE" id="PS50109">
    <property type="entry name" value="HIS_KIN"/>
    <property type="match status" value="1"/>
</dbReference>
<feature type="domain" description="Histidine kinase" evidence="11">
    <location>
        <begin position="255"/>
        <end position="453"/>
    </location>
</feature>
<keyword evidence="10" id="KW-0812">Transmembrane</keyword>
<evidence type="ECO:0000256" key="10">
    <source>
        <dbReference type="SAM" id="Phobius"/>
    </source>
</evidence>
<keyword evidence="13" id="KW-0614">Plasmid</keyword>
<dbReference type="InterPro" id="IPR005467">
    <property type="entry name" value="His_kinase_dom"/>
</dbReference>
<keyword evidence="10" id="KW-0472">Membrane</keyword>
<evidence type="ECO:0000256" key="7">
    <source>
        <dbReference type="ARBA" id="ARBA00022741"/>
    </source>
</evidence>
<evidence type="ECO:0000259" key="12">
    <source>
        <dbReference type="PROSITE" id="PS50885"/>
    </source>
</evidence>
<evidence type="ECO:0000313" key="13">
    <source>
        <dbReference type="EMBL" id="ALV30486.1"/>
    </source>
</evidence>
<dbReference type="AlphaFoldDB" id="A0A0U3P9W6"/>
<comment type="subcellular location">
    <subcellularLocation>
        <location evidence="2">Cell membrane</location>
        <topology evidence="2">Multi-pass membrane protein</topology>
    </subcellularLocation>
</comment>
<evidence type="ECO:0000313" key="14">
    <source>
        <dbReference type="Proteomes" id="UP000064921"/>
    </source>
</evidence>
<comment type="catalytic activity">
    <reaction evidence="1">
        <text>ATP + protein L-histidine = ADP + protein N-phospho-L-histidine.</text>
        <dbReference type="EC" id="2.7.13.3"/>
    </reaction>
</comment>
<dbReference type="PANTHER" id="PTHR44936:SF10">
    <property type="entry name" value="SENSOR PROTEIN RSTB"/>
    <property type="match status" value="1"/>
</dbReference>
<gene>
    <name evidence="13" type="ORF">APZ00_24960</name>
</gene>
<dbReference type="SMART" id="SM00388">
    <property type="entry name" value="HisKA"/>
    <property type="match status" value="1"/>
</dbReference>
<evidence type="ECO:0000256" key="6">
    <source>
        <dbReference type="ARBA" id="ARBA00022679"/>
    </source>
</evidence>
<keyword evidence="14" id="KW-1185">Reference proteome</keyword>
<dbReference type="InterPro" id="IPR004358">
    <property type="entry name" value="Sig_transdc_His_kin-like_C"/>
</dbReference>
<dbReference type="SMART" id="SM00387">
    <property type="entry name" value="HATPase_c"/>
    <property type="match status" value="1"/>
</dbReference>
<reference evidence="13 14" key="1">
    <citation type="submission" date="2015-10" db="EMBL/GenBank/DDBJ databases">
        <title>The world's first case of liver abscess caused by Pannonibacter phragmitetus.</title>
        <authorList>
            <person name="Ming D."/>
            <person name="Wang M."/>
            <person name="Zhou Y."/>
            <person name="Jiang T."/>
            <person name="Hu S."/>
        </authorList>
    </citation>
    <scope>NUCLEOTIDE SEQUENCE [LARGE SCALE GENOMIC DNA]</scope>
    <source>
        <strain evidence="13 14">31801</strain>
        <plasmid evidence="14">Plasmid p.p-1</plasmid>
    </source>
</reference>
<dbReference type="Pfam" id="PF00512">
    <property type="entry name" value="HisKA"/>
    <property type="match status" value="1"/>
</dbReference>
<dbReference type="InterPro" id="IPR003660">
    <property type="entry name" value="HAMP_dom"/>
</dbReference>
<dbReference type="InterPro" id="IPR003594">
    <property type="entry name" value="HATPase_dom"/>
</dbReference>
<dbReference type="CDD" id="cd00082">
    <property type="entry name" value="HisKA"/>
    <property type="match status" value="1"/>
</dbReference>
<keyword evidence="5" id="KW-0597">Phosphoprotein</keyword>
<evidence type="ECO:0000256" key="8">
    <source>
        <dbReference type="ARBA" id="ARBA00022777"/>
    </source>
</evidence>
<evidence type="ECO:0000256" key="2">
    <source>
        <dbReference type="ARBA" id="ARBA00004651"/>
    </source>
</evidence>
<dbReference type="SUPFAM" id="SSF55874">
    <property type="entry name" value="ATPase domain of HSP90 chaperone/DNA topoisomerase II/histidine kinase"/>
    <property type="match status" value="1"/>
</dbReference>
<dbReference type="Pfam" id="PF00672">
    <property type="entry name" value="HAMP"/>
    <property type="match status" value="1"/>
</dbReference>
<dbReference type="InterPro" id="IPR050980">
    <property type="entry name" value="2C_sensor_his_kinase"/>
</dbReference>
<dbReference type="Gene3D" id="3.30.565.10">
    <property type="entry name" value="Histidine kinase-like ATPase, C-terminal domain"/>
    <property type="match status" value="1"/>
</dbReference>
<feature type="transmembrane region" description="Helical" evidence="10">
    <location>
        <begin position="171"/>
        <end position="194"/>
    </location>
</feature>
<dbReference type="KEGG" id="pphr:APZ00_24960"/>
<dbReference type="InterPro" id="IPR036097">
    <property type="entry name" value="HisK_dim/P_sf"/>
</dbReference>
<dbReference type="InterPro" id="IPR036890">
    <property type="entry name" value="HATPase_C_sf"/>
</dbReference>
<keyword evidence="8" id="KW-0418">Kinase</keyword>
<evidence type="ECO:0000256" key="9">
    <source>
        <dbReference type="ARBA" id="ARBA00022840"/>
    </source>
</evidence>
<dbReference type="GO" id="GO:0005886">
    <property type="term" value="C:plasma membrane"/>
    <property type="evidence" value="ECO:0007669"/>
    <property type="project" value="UniProtKB-SubCell"/>
</dbReference>
<dbReference type="EC" id="2.7.13.3" evidence="3"/>
<geneLocation type="plasmid" evidence="13 14">
    <name>p.p-1</name>
</geneLocation>
<dbReference type="SMART" id="SM00304">
    <property type="entry name" value="HAMP"/>
    <property type="match status" value="1"/>
</dbReference>
<dbReference type="GO" id="GO:0000155">
    <property type="term" value="F:phosphorelay sensor kinase activity"/>
    <property type="evidence" value="ECO:0007669"/>
    <property type="project" value="InterPro"/>
</dbReference>
<feature type="domain" description="HAMP" evidence="12">
    <location>
        <begin position="195"/>
        <end position="247"/>
    </location>
</feature>
<dbReference type="Proteomes" id="UP000064921">
    <property type="component" value="Plasmid p.p-1"/>
</dbReference>
<keyword evidence="4" id="KW-1003">Cell membrane</keyword>
<dbReference type="PROSITE" id="PS50885">
    <property type="entry name" value="HAMP"/>
    <property type="match status" value="1"/>
</dbReference>
<name>A0A0U3P9W6_9HYPH</name>
<evidence type="ECO:0000256" key="4">
    <source>
        <dbReference type="ARBA" id="ARBA00022475"/>
    </source>
</evidence>
<dbReference type="CDD" id="cd00075">
    <property type="entry name" value="HATPase"/>
    <property type="match status" value="1"/>
</dbReference>
<keyword evidence="10" id="KW-1133">Transmembrane helix</keyword>
<dbReference type="EMBL" id="CP013069">
    <property type="protein sequence ID" value="ALV30486.1"/>
    <property type="molecule type" value="Genomic_DNA"/>
</dbReference>
<evidence type="ECO:0000256" key="5">
    <source>
        <dbReference type="ARBA" id="ARBA00022553"/>
    </source>
</evidence>
<dbReference type="SUPFAM" id="SSF47384">
    <property type="entry name" value="Homodimeric domain of signal transducing histidine kinase"/>
    <property type="match status" value="1"/>
</dbReference>
<evidence type="ECO:0000256" key="1">
    <source>
        <dbReference type="ARBA" id="ARBA00000085"/>
    </source>
</evidence>
<evidence type="ECO:0000259" key="11">
    <source>
        <dbReference type="PROSITE" id="PS50109"/>
    </source>
</evidence>
<dbReference type="PRINTS" id="PR00344">
    <property type="entry name" value="BCTRLSENSOR"/>
</dbReference>
<keyword evidence="6" id="KW-0808">Transferase</keyword>
<dbReference type="PANTHER" id="PTHR44936">
    <property type="entry name" value="SENSOR PROTEIN CREC"/>
    <property type="match status" value="1"/>
</dbReference>
<accession>A0A0U3P9W6</accession>
<dbReference type="Pfam" id="PF02518">
    <property type="entry name" value="HATPase_c"/>
    <property type="match status" value="1"/>
</dbReference>
<sequence length="453" mass="48839">MIIRFGKPRSMRGQLAILLLMALAVVQCISVWLFIEERSNSILATLAKDGTSRVLTVANVLENAPGDMHSTIMDAAGSLDFQLNVDDRALADSPGADPLPFLAEHLRSVLATSPQRPVRLALVEGEATMPLPAGSRQDEDGDPNQLAVSVALPDGRWLNARIDTGGPPLQWAWPTLASMLLTGAVVIVVVWMMVGRISRPLQRLAENADRLGRGSAVHPVKASGPDEVRRLTTTFDDMADRIIRLLAERATMLAALGHDLRSPITAMRLRLEMVDDEETRERMGNCLDEMQTLVESALALARGAGTAEPVVRVDLGRMLGQLVDELREAGGDASLSIARDFIIHGRQASLKRALRNIADNAIRYGGEARITLLGTDDMAQILIEDAGPGVPAHERERIFEPFVRLEGSRSRDTGGSGLGLAIAKMVIESHGGSLMVEDQNNSGARFAVGLPTS</sequence>
<protein>
    <recommendedName>
        <fullName evidence="3">histidine kinase</fullName>
        <ecNumber evidence="3">2.7.13.3</ecNumber>
    </recommendedName>
</protein>
<dbReference type="SUPFAM" id="SSF158472">
    <property type="entry name" value="HAMP domain-like"/>
    <property type="match status" value="1"/>
</dbReference>
<keyword evidence="9" id="KW-0067">ATP-binding</keyword>
<dbReference type="InterPro" id="IPR003661">
    <property type="entry name" value="HisK_dim/P_dom"/>
</dbReference>
<proteinExistence type="predicted"/>
<dbReference type="Gene3D" id="1.10.287.130">
    <property type="match status" value="1"/>
</dbReference>
<organism evidence="13 14">
    <name type="scientific">Pannonibacter phragmitetus</name>
    <dbReference type="NCBI Taxonomy" id="121719"/>
    <lineage>
        <taxon>Bacteria</taxon>
        <taxon>Pseudomonadati</taxon>
        <taxon>Pseudomonadota</taxon>
        <taxon>Alphaproteobacteria</taxon>
        <taxon>Hyphomicrobiales</taxon>
        <taxon>Stappiaceae</taxon>
        <taxon>Pannonibacter</taxon>
    </lineage>
</organism>